<dbReference type="InterPro" id="IPR036259">
    <property type="entry name" value="MFS_trans_sf"/>
</dbReference>
<dbReference type="InterPro" id="IPR011701">
    <property type="entry name" value="MFS"/>
</dbReference>
<sequence>MTRSRTIENWDPEDRHQWESGGRRVAVRNLYWSVFAEHVGFSVWTLFAVMVLFMPEDVYGLDAPDKFLVSAVVTLTGAFLRIPYTLATATFGGRNWTMFSAFVLLIPAGAMLWIMANPGQPLWLYLVVGALAGLGGANFASSMTNINAFFPQRMKGWALGLNAGGGNLGVATIQVVGLVVIAAAGNRSPHWVIAVYLVLLVVAGIGAALKMDNLGHQTVDVASMRDVATDRDGWVLSLLYIGTFGSFIGFSFAFGQMLTMTFTGNGESPADAALHAAQITFLGPLLGSLTRMLGGRLADRFGGARVTLVTFLGMAVTTVALIVTSSMQASNGGRLSGGALVLFFAAFLTLFALTGMGNASVYKMIPTVYEARSRGLDLPEAARAAWSRAHSGALIGVAGAVGAFGGFLINMTLRSSYQSSGSATAAFVVFTVFYVVAAVITRAVYLRRPAAAPAPVATGTSPVGAAGSSRVGTAGASPGGAEPVPAAR</sequence>
<evidence type="ECO:0000256" key="7">
    <source>
        <dbReference type="SAM" id="Phobius"/>
    </source>
</evidence>
<feature type="transmembrane region" description="Helical" evidence="7">
    <location>
        <begin position="335"/>
        <end position="354"/>
    </location>
</feature>
<dbReference type="InterPro" id="IPR044772">
    <property type="entry name" value="NO3_transporter"/>
</dbReference>
<gene>
    <name evidence="8" type="ORF">EDD19_1108</name>
</gene>
<dbReference type="RefSeq" id="WP_131885770.1">
    <property type="nucleotide sequence ID" value="NZ_CP143053.1"/>
</dbReference>
<keyword evidence="3 7" id="KW-0812">Transmembrane</keyword>
<comment type="similarity">
    <text evidence="2">Belongs to the major facilitator superfamily. Nitrate/nitrite porter (TC 2.A.1.8) family.</text>
</comment>
<name>A0A4R3ZTM3_9ACTN</name>
<protein>
    <submittedName>
        <fullName evidence="8">NNP family nitrate/nitrite transporter-like MFS transporter</fullName>
    </submittedName>
</protein>
<feature type="transmembrane region" description="Helical" evidence="7">
    <location>
        <begin position="393"/>
        <end position="413"/>
    </location>
</feature>
<dbReference type="EMBL" id="SMCX01000010">
    <property type="protein sequence ID" value="TCW23715.1"/>
    <property type="molecule type" value="Genomic_DNA"/>
</dbReference>
<dbReference type="Gene3D" id="1.20.1250.20">
    <property type="entry name" value="MFS general substrate transporter like domains"/>
    <property type="match status" value="1"/>
</dbReference>
<feature type="transmembrane region" description="Helical" evidence="7">
    <location>
        <begin position="122"/>
        <end position="140"/>
    </location>
</feature>
<feature type="transmembrane region" description="Helical" evidence="7">
    <location>
        <begin position="161"/>
        <end position="184"/>
    </location>
</feature>
<evidence type="ECO:0000313" key="8">
    <source>
        <dbReference type="EMBL" id="TCW23715.1"/>
    </source>
</evidence>
<keyword evidence="4 7" id="KW-1133">Transmembrane helix</keyword>
<feature type="transmembrane region" description="Helical" evidence="7">
    <location>
        <begin position="306"/>
        <end position="323"/>
    </location>
</feature>
<feature type="transmembrane region" description="Helical" evidence="7">
    <location>
        <begin position="190"/>
        <end position="209"/>
    </location>
</feature>
<evidence type="ECO:0000256" key="1">
    <source>
        <dbReference type="ARBA" id="ARBA00004141"/>
    </source>
</evidence>
<evidence type="ECO:0000256" key="2">
    <source>
        <dbReference type="ARBA" id="ARBA00008432"/>
    </source>
</evidence>
<feature type="transmembrane region" description="Helical" evidence="7">
    <location>
        <begin position="30"/>
        <end position="55"/>
    </location>
</feature>
<evidence type="ECO:0000256" key="5">
    <source>
        <dbReference type="ARBA" id="ARBA00023136"/>
    </source>
</evidence>
<keyword evidence="5 7" id="KW-0472">Membrane</keyword>
<dbReference type="GO" id="GO:0016020">
    <property type="term" value="C:membrane"/>
    <property type="evidence" value="ECO:0007669"/>
    <property type="project" value="UniProtKB-SubCell"/>
</dbReference>
<comment type="caution">
    <text evidence="8">The sequence shown here is derived from an EMBL/GenBank/DDBJ whole genome shotgun (WGS) entry which is preliminary data.</text>
</comment>
<evidence type="ECO:0000256" key="4">
    <source>
        <dbReference type="ARBA" id="ARBA00022989"/>
    </source>
</evidence>
<dbReference type="Proteomes" id="UP000295805">
    <property type="component" value="Unassembled WGS sequence"/>
</dbReference>
<evidence type="ECO:0000256" key="6">
    <source>
        <dbReference type="SAM" id="MobiDB-lite"/>
    </source>
</evidence>
<feature type="transmembrane region" description="Helical" evidence="7">
    <location>
        <begin position="67"/>
        <end position="84"/>
    </location>
</feature>
<comment type="subcellular location">
    <subcellularLocation>
        <location evidence="1">Membrane</location>
        <topology evidence="1">Multi-pass membrane protein</topology>
    </subcellularLocation>
</comment>
<organism evidence="8 9">
    <name type="scientific">Dietzia cinnamea</name>
    <dbReference type="NCBI Taxonomy" id="321318"/>
    <lineage>
        <taxon>Bacteria</taxon>
        <taxon>Bacillati</taxon>
        <taxon>Actinomycetota</taxon>
        <taxon>Actinomycetes</taxon>
        <taxon>Mycobacteriales</taxon>
        <taxon>Dietziaceae</taxon>
        <taxon>Dietzia</taxon>
    </lineage>
</organism>
<feature type="transmembrane region" description="Helical" evidence="7">
    <location>
        <begin position="96"/>
        <end position="116"/>
    </location>
</feature>
<dbReference type="GO" id="GO:0015112">
    <property type="term" value="F:nitrate transmembrane transporter activity"/>
    <property type="evidence" value="ECO:0007669"/>
    <property type="project" value="InterPro"/>
</dbReference>
<dbReference type="AlphaFoldDB" id="A0A4R3ZTM3"/>
<dbReference type="PANTHER" id="PTHR23515">
    <property type="entry name" value="HIGH-AFFINITY NITRATE TRANSPORTER 2.3"/>
    <property type="match status" value="1"/>
</dbReference>
<dbReference type="GeneID" id="89529783"/>
<proteinExistence type="inferred from homology"/>
<accession>A0A4R3ZTM3</accession>
<dbReference type="SUPFAM" id="SSF103473">
    <property type="entry name" value="MFS general substrate transporter"/>
    <property type="match status" value="1"/>
</dbReference>
<evidence type="ECO:0000256" key="3">
    <source>
        <dbReference type="ARBA" id="ARBA00022692"/>
    </source>
</evidence>
<evidence type="ECO:0000313" key="9">
    <source>
        <dbReference type="Proteomes" id="UP000295805"/>
    </source>
</evidence>
<reference evidence="8 9" key="1">
    <citation type="submission" date="2019-03" db="EMBL/GenBank/DDBJ databases">
        <title>Root nodule microbial communities of legume samples collected from USA, Mexico and Botswana.</title>
        <authorList>
            <person name="Hirsch A."/>
        </authorList>
    </citation>
    <scope>NUCLEOTIDE SEQUENCE [LARGE SCALE GENOMIC DNA]</scope>
    <source>
        <strain evidence="8 9">55</strain>
    </source>
</reference>
<feature type="transmembrane region" description="Helical" evidence="7">
    <location>
        <begin position="234"/>
        <end position="254"/>
    </location>
</feature>
<feature type="transmembrane region" description="Helical" evidence="7">
    <location>
        <begin position="274"/>
        <end position="294"/>
    </location>
</feature>
<feature type="region of interest" description="Disordered" evidence="6">
    <location>
        <begin position="454"/>
        <end position="488"/>
    </location>
</feature>
<feature type="transmembrane region" description="Helical" evidence="7">
    <location>
        <begin position="425"/>
        <end position="445"/>
    </location>
</feature>
<dbReference type="Pfam" id="PF07690">
    <property type="entry name" value="MFS_1"/>
    <property type="match status" value="1"/>
</dbReference>